<feature type="region of interest" description="Disordered" evidence="1">
    <location>
        <begin position="1878"/>
        <end position="1910"/>
    </location>
</feature>
<feature type="compositionally biased region" description="Polar residues" evidence="1">
    <location>
        <begin position="1891"/>
        <end position="1901"/>
    </location>
</feature>
<feature type="region of interest" description="Disordered" evidence="1">
    <location>
        <begin position="1941"/>
        <end position="2037"/>
    </location>
</feature>
<feature type="region of interest" description="Disordered" evidence="1">
    <location>
        <begin position="1"/>
        <end position="52"/>
    </location>
</feature>
<dbReference type="OrthoDB" id="428734at2759"/>
<feature type="compositionally biased region" description="Basic and acidic residues" evidence="1">
    <location>
        <begin position="299"/>
        <end position="329"/>
    </location>
</feature>
<dbReference type="InterPro" id="IPR005135">
    <property type="entry name" value="Endo/exonuclease/phosphatase"/>
</dbReference>
<feature type="domain" description="Endonuclease/exonuclease/phosphatase" evidence="2">
    <location>
        <begin position="2100"/>
        <end position="2460"/>
    </location>
</feature>
<feature type="compositionally biased region" description="Basic and acidic residues" evidence="1">
    <location>
        <begin position="1980"/>
        <end position="1990"/>
    </location>
</feature>
<proteinExistence type="predicted"/>
<feature type="compositionally biased region" description="Acidic residues" evidence="1">
    <location>
        <begin position="219"/>
        <end position="233"/>
    </location>
</feature>
<dbReference type="GO" id="GO:0004519">
    <property type="term" value="F:endonuclease activity"/>
    <property type="evidence" value="ECO:0007669"/>
    <property type="project" value="UniProtKB-KW"/>
</dbReference>
<evidence type="ECO:0000256" key="1">
    <source>
        <dbReference type="SAM" id="MobiDB-lite"/>
    </source>
</evidence>
<feature type="region of interest" description="Disordered" evidence="1">
    <location>
        <begin position="199"/>
        <end position="515"/>
    </location>
</feature>
<dbReference type="GeneID" id="30909698"/>
<feature type="compositionally biased region" description="Polar residues" evidence="1">
    <location>
        <begin position="1963"/>
        <end position="1973"/>
    </location>
</feature>
<feature type="compositionally biased region" description="Low complexity" evidence="1">
    <location>
        <begin position="344"/>
        <end position="365"/>
    </location>
</feature>
<protein>
    <submittedName>
        <fullName evidence="3">Endonuclease</fullName>
    </submittedName>
</protein>
<keyword evidence="3" id="KW-0540">Nuclease</keyword>
<feature type="region of interest" description="Disordered" evidence="1">
    <location>
        <begin position="624"/>
        <end position="644"/>
    </location>
</feature>
<dbReference type="SUPFAM" id="SSF56219">
    <property type="entry name" value="DNase I-like"/>
    <property type="match status" value="1"/>
</dbReference>
<keyword evidence="3" id="KW-0378">Hydrolase</keyword>
<dbReference type="InterPro" id="IPR036691">
    <property type="entry name" value="Endo/exonu/phosph_ase_sf"/>
</dbReference>
<dbReference type="Gene3D" id="3.60.10.10">
    <property type="entry name" value="Endonuclease/exonuclease/phosphatase"/>
    <property type="match status" value="1"/>
</dbReference>
<evidence type="ECO:0000259" key="2">
    <source>
        <dbReference type="Pfam" id="PF03372"/>
    </source>
</evidence>
<feature type="compositionally biased region" description="Basic and acidic residues" evidence="1">
    <location>
        <begin position="2005"/>
        <end position="2021"/>
    </location>
</feature>
<feature type="region of interest" description="Disordered" evidence="1">
    <location>
        <begin position="1728"/>
        <end position="1758"/>
    </location>
</feature>
<gene>
    <name evidence="3" type="ORF">PCOAH_00029670</name>
</gene>
<evidence type="ECO:0000313" key="4">
    <source>
        <dbReference type="Proteomes" id="UP000092716"/>
    </source>
</evidence>
<feature type="compositionally biased region" description="Polar residues" evidence="1">
    <location>
        <begin position="1992"/>
        <end position="2001"/>
    </location>
</feature>
<feature type="region of interest" description="Disordered" evidence="1">
    <location>
        <begin position="762"/>
        <end position="785"/>
    </location>
</feature>
<dbReference type="PANTHER" id="PTHR12121:SF34">
    <property type="entry name" value="PROTEIN ANGEL"/>
    <property type="match status" value="1"/>
</dbReference>
<evidence type="ECO:0000313" key="3">
    <source>
        <dbReference type="EMBL" id="ANQ08703.1"/>
    </source>
</evidence>
<dbReference type="InterPro" id="IPR050410">
    <property type="entry name" value="CCR4/nocturin_mRNA_transcr"/>
</dbReference>
<dbReference type="Proteomes" id="UP000092716">
    <property type="component" value="Chromosome 10"/>
</dbReference>
<dbReference type="RefSeq" id="XP_019915398.1">
    <property type="nucleotide sequence ID" value="XM_020059769.1"/>
</dbReference>
<name>A0A1B1E0Z0_9APIC</name>
<reference evidence="4" key="1">
    <citation type="submission" date="2016-06" db="EMBL/GenBank/DDBJ databases">
        <title>First high quality genome sequence of Plasmodium coatneyi using continuous long reads from single molecule, real-time sequencing.</title>
        <authorList>
            <person name="Chien J.-T."/>
            <person name="Pakala S.B."/>
            <person name="Geraldo J.A."/>
            <person name="Lapp S.A."/>
            <person name="Barnwell J.W."/>
            <person name="Kissinger J.C."/>
            <person name="Galinski M.R."/>
            <person name="Humphrey J.C."/>
        </authorList>
    </citation>
    <scope>NUCLEOTIDE SEQUENCE [LARGE SCALE GENOMIC DNA]</scope>
    <source>
        <strain evidence="4">Hackeri</strain>
    </source>
</reference>
<accession>A0A1B1E0Z0</accession>
<dbReference type="KEGG" id="pcot:PCOAH_00029670"/>
<dbReference type="VEuPathDB" id="PlasmoDB:PCOAH_00029670"/>
<dbReference type="GO" id="GO:0000175">
    <property type="term" value="F:3'-5'-RNA exonuclease activity"/>
    <property type="evidence" value="ECO:0007669"/>
    <property type="project" value="TreeGrafter"/>
</dbReference>
<feature type="compositionally biased region" description="Acidic residues" evidence="1">
    <location>
        <begin position="1739"/>
        <end position="1751"/>
    </location>
</feature>
<organism evidence="3 4">
    <name type="scientific">Plasmodium coatneyi</name>
    <dbReference type="NCBI Taxonomy" id="208452"/>
    <lineage>
        <taxon>Eukaryota</taxon>
        <taxon>Sar</taxon>
        <taxon>Alveolata</taxon>
        <taxon>Apicomplexa</taxon>
        <taxon>Aconoidasida</taxon>
        <taxon>Haemosporida</taxon>
        <taxon>Plasmodiidae</taxon>
        <taxon>Plasmodium</taxon>
    </lineage>
</organism>
<feature type="compositionally biased region" description="Basic and acidic residues" evidence="1">
    <location>
        <begin position="278"/>
        <end position="290"/>
    </location>
</feature>
<dbReference type="PANTHER" id="PTHR12121">
    <property type="entry name" value="CARBON CATABOLITE REPRESSOR PROTEIN 4"/>
    <property type="match status" value="1"/>
</dbReference>
<feature type="compositionally biased region" description="Basic and acidic residues" evidence="1">
    <location>
        <begin position="248"/>
        <end position="268"/>
    </location>
</feature>
<keyword evidence="4" id="KW-1185">Reference proteome</keyword>
<feature type="compositionally biased region" description="Basic and acidic residues" evidence="1">
    <location>
        <begin position="199"/>
        <end position="208"/>
    </location>
</feature>
<feature type="compositionally biased region" description="Polar residues" evidence="1">
    <location>
        <begin position="770"/>
        <end position="785"/>
    </location>
</feature>
<dbReference type="EMBL" id="CP016248">
    <property type="protein sequence ID" value="ANQ08703.1"/>
    <property type="molecule type" value="Genomic_DNA"/>
</dbReference>
<feature type="compositionally biased region" description="Low complexity" evidence="1">
    <location>
        <begin position="634"/>
        <end position="644"/>
    </location>
</feature>
<feature type="region of interest" description="Disordered" evidence="1">
    <location>
        <begin position="134"/>
        <end position="185"/>
    </location>
</feature>
<sequence>MDNSPRGNFMFFQKNKSNDNQLSHKFEDTMYAKGEEKKSGKRGGTDNKGVTPVLKDQGVNIYMNTPPGMLDKNINTGKKYDNVTGALPASSPMGEKSSEHVQSIFADRGVDMKKIPGMEEKETPGGMSNYTVKNYKVSGHGMSSHTESSKEPPKNTQQFKPKFNKNKKNPNKEESNMNSMSKDIKIRKSNILELNKLLKENLRIEENLKKKKKGKGNKDDEDDDDEDEEEAYDQDYYQMWGDNSSRYALRDSARDKATPGEHHEHVQKDQSSQEEGSVEGKRDNAKEKKEKGKRKNKEKNKDNKAKGKNEEREREKDKSISKGKAKEFDSNDQEEDDKKKEHLPISNQNNIVNSNPSNTPNSSINVILGGGLNSGPSIILNMDNKNSGKNKKAKNKKGEQHQDKKNESPQNRKNESGQNKKNDSPQNKKNDSPQNKKNEMMQNKKMDSPKNRKNDQGENKKMDSPQNRKNDLGHNRKNESPQNRKNESGQNKKNDSPQNRKNDSPHNRKNKREDFITGANANCLLDQGDGKMVKNELLLESSMIGKNKNIDSSINFSPHYSYYYSNNKSDIPTMSTSRRGAFNKVHLDLYCDSSGGYMMDSSDNKSFSYKKEPRSDMFKLGNNNIGSGGGQGSDTGPVGSAGNHGNLGSSLGNLGGLSLSGKFHMNKNFFKSHEMGNYHFQDLSSTYDKYKGSFDPTSMSEFLDHETGKRYVHNKTWGSHSEVKNVKDNNVVNIKTNNAIGTNRNNHMNLNLSSKDNRLSITKGSDKRTPSNIIHPSNNHIGKKYTSSKNLQSYNNNKLNFSSEGVDLGMSSKMNIFNNAGEVGGSALGGSNAGGNNMSAYHMASHPVGSNHLGSNNIGSNNIGSNNLGSNNIGSNNLGSYHLPSNVSSSNLGSSNSVGNVLKDESHLLGGRTYNNMLSNSNMNPMLNGENNNLLNSSYASVTNVLNSSNGMVTSGNKVYNSGGGEGNLNESMNNVGSLNGTTFQTNKSNSTLNNRVNSSKNHMNDLAGGQSYVNNVLLYDSGGVMYNGKVGSMNGYARHNVPPFSGQTLDNYANQSVDNYANQNVDNYANQGVDHYATPNMDNYLNPNIDTYGSPHLDNYGSPVMDSYVNPIMDSYANVAMDGYANSRMDNYDNPTVDNYVNPNGDNYASPNVDSYANPNVDSYANPNVDSYVNPNVDYPNQSMDTYASPHMENYSTPHMDNFVNPLMDSYMNPNMENYPNQSMETYGGQNIGSFAPPNVDNFAAPNVDNFAAPNVDSFATPNVDNFASPNRESFPPQNVETFVGPSGESYPHGYMNNLPMNYLNGGMTSTLNNSRGTSSINNISQYSNELSNTSGNMLNSMVGKKNNLLLSGMNNTVSSSKGNFGMNYINDTFKKASNLFLKTVMRRGTRNSSGNKIKRNKNKELLESKVAKYELTSPTKESNGSGMLHDRGGINYVLEDPPPGRPKYIHNSEMTERINENDPASALTTAIATAIATSTSGAGTSVQHMKCLEENHTIKKKVKKEKRTHVKNIKININKINLLENKKKKYLAEIIRCELIWGPTKNKEPITPVESCELHPVVIIKDQYGHLYDDDEDNENNPIGKTVNIFYRWSRGPPRTVCFFHPQKIACLQCTVTFRCFCSYECFMKGFDHLHKYYRSNGLINIPSHPNLHTYGVPCSPFDWDNYEKNIEFDEKHYNSLIQSGLLNSPDMEKWEIINNERNYIPCLKDVGHQIMLETMLLDKNTMSSENGTTSSDECEGSSVDEDSSGDASQVEENCTVGPVNELLKGEVHQGSDFNLSSADEKKQSPAACSRYAGVQSDQVESFSGMQYVDSHKEEDTYSGQFTDGNGIVNGEADTTNLNDEGTSAVFTSTEANGKQTLHIDGTLNEDNNVCSSPADEGKDPTKGEYTTKNVPNHSVNEESEGNENRMNSFGITCMDNGGNNDTFVRNDEAMFVHSEGEPTNGLNPQSGDSKDGLTELKQNNVTTPANGCSVENVEDKQTNEGDRSGMSTSPSKSATAEVEGKTTTEKLTLEREKNQIQPTQENALQLKKKKKKRKKKKVYILDDQVWNNIRDPNIYHKIITGCCIPNVTISPNYNVTCFKNSNVSNPNNQFTIMTWNVLAEIYGTVEAFPHCDPYMLAWSYRKTKIIQEILNNSPDIVCLQEIQNEHFLDFFKPSLSEFGYEGVYKQKTKEIFTSPSGKRRGGKYTIDGCAIFYNKKKLKFVETYALEFSKLIKEASVFTLPKDIQKNPSLVKRLLKDNVALVILLEYIQQYSKMYDSKEENNEEKPNRNLIIVANTHIVANPEANYVKIWQAQILVKVVEYLRINFIKKYETVPSLIICGDFNSTPSSAVYQLIYKKNCSRSHEDFSSDKYSLLTDLPLGHNLNLKSAYAISKLLSQKLNPEEYTSNLEVFEPLFTNYTGNFIGCLDYIFYNDENLNIISTVNIADENQLMQEAHIYQLSNCALPSPIRPSDHLPLIAKFEFKIY</sequence>
<keyword evidence="3" id="KW-0255">Endonuclease</keyword>
<feature type="compositionally biased region" description="Basic and acidic residues" evidence="1">
    <location>
        <begin position="22"/>
        <end position="38"/>
    </location>
</feature>
<dbReference type="Pfam" id="PF03372">
    <property type="entry name" value="Exo_endo_phos"/>
    <property type="match status" value="1"/>
</dbReference>
<feature type="compositionally biased region" description="Basic and acidic residues" evidence="1">
    <location>
        <begin position="396"/>
        <end position="515"/>
    </location>
</feature>